<dbReference type="InterPro" id="IPR058240">
    <property type="entry name" value="rSAM_sf"/>
</dbReference>
<dbReference type="EMBL" id="JAHBCL010000012">
    <property type="protein sequence ID" value="MBS7526712.1"/>
    <property type="molecule type" value="Genomic_DNA"/>
</dbReference>
<dbReference type="PANTHER" id="PTHR30217">
    <property type="entry name" value="PEPTIDASE U32 FAMILY"/>
    <property type="match status" value="1"/>
</dbReference>
<evidence type="ECO:0000313" key="6">
    <source>
        <dbReference type="Proteomes" id="UP000746471"/>
    </source>
</evidence>
<organism evidence="5 6">
    <name type="scientific">Fusibacter paucivorans</name>
    <dbReference type="NCBI Taxonomy" id="76009"/>
    <lineage>
        <taxon>Bacteria</taxon>
        <taxon>Bacillati</taxon>
        <taxon>Bacillota</taxon>
        <taxon>Clostridia</taxon>
        <taxon>Eubacteriales</taxon>
        <taxon>Eubacteriales Family XII. Incertae Sedis</taxon>
        <taxon>Fusibacter</taxon>
    </lineage>
</organism>
<proteinExistence type="inferred from homology"/>
<evidence type="ECO:0000256" key="2">
    <source>
        <dbReference type="ARBA" id="ARBA00022801"/>
    </source>
</evidence>
<dbReference type="Pfam" id="PF01136">
    <property type="entry name" value="Peptidase_U32"/>
    <property type="match status" value="1"/>
</dbReference>
<dbReference type="Proteomes" id="UP000746471">
    <property type="component" value="Unassembled WGS sequence"/>
</dbReference>
<dbReference type="Gene3D" id="2.40.30.10">
    <property type="entry name" value="Translation factors"/>
    <property type="match status" value="1"/>
</dbReference>
<keyword evidence="2" id="KW-0378">Hydrolase</keyword>
<name>A0ABS5PRM5_9FIRM</name>
<keyword evidence="1" id="KW-0645">Protease</keyword>
<sequence>MNKIELLAPAGDLEKLKFALHYGADAVYIGGQIFGLRAAAKNFSFEDMKTGIAYAHERGRKVYLTLNIIPHNNDIEQLKAYIDVVRELKPDAVILSDPGTLMYVRELMPEMEIHLSTQANNTNYMSARFWHQQGVKRVILARELSFEEIAGIRENTPETLSLEAFVHGAMCISYSGRCLLSNYLNGRDANRGACSQPCRWQYHLMEQTRPNEYYPVVETEEGTFFFNSKDLCMIEHIPELIHSGLDSLKIEGRMKSVYYVANIIRAYREAIDTYYRDPDGFVYNPKWFEDIRKASHREFTKGFYYHKPTQLDQLYSSSSYIREYDFIGIVTDYNPETKMATVEQRNHFKLGDFVEVMGPNYFEKTFTIDAIYNEDGTAVDRAPHAQQILKIPMPFAVAPLDILRKPKEVPNE</sequence>
<dbReference type="InterPro" id="IPR051454">
    <property type="entry name" value="RNA/ubiquinone_mod_enzymes"/>
</dbReference>
<comment type="caution">
    <text evidence="5">The sequence shown here is derived from an EMBL/GenBank/DDBJ whole genome shotgun (WGS) entry which is preliminary data.</text>
</comment>
<dbReference type="Pfam" id="PF16325">
    <property type="entry name" value="Peptidase_U32_C"/>
    <property type="match status" value="1"/>
</dbReference>
<dbReference type="PROSITE" id="PS01276">
    <property type="entry name" value="PEPTIDASE_U32"/>
    <property type="match status" value="1"/>
</dbReference>
<dbReference type="PANTHER" id="PTHR30217:SF6">
    <property type="entry name" value="TRNA HYDROXYLATION PROTEIN P"/>
    <property type="match status" value="1"/>
</dbReference>
<accession>A0ABS5PRM5</accession>
<reference evidence="5 6" key="1">
    <citation type="submission" date="2021-05" db="EMBL/GenBank/DDBJ databases">
        <title>Fusibacter ferrireducens sp. nov., an anaerobic, sulfur- and Fe-reducing bacterium isolated from the mangrove sediment.</title>
        <authorList>
            <person name="Qiu D."/>
        </authorList>
    </citation>
    <scope>NUCLEOTIDE SEQUENCE [LARGE SCALE GENOMIC DNA]</scope>
    <source>
        <strain evidence="5 6">DSM 12116</strain>
    </source>
</reference>
<evidence type="ECO:0000313" key="5">
    <source>
        <dbReference type="EMBL" id="MBS7526712.1"/>
    </source>
</evidence>
<protein>
    <submittedName>
        <fullName evidence="5">U32 family peptidase</fullName>
    </submittedName>
</protein>
<evidence type="ECO:0000256" key="1">
    <source>
        <dbReference type="ARBA" id="ARBA00022670"/>
    </source>
</evidence>
<gene>
    <name evidence="5" type="ORF">KHM83_08485</name>
</gene>
<keyword evidence="6" id="KW-1185">Reference proteome</keyword>
<dbReference type="InterPro" id="IPR032525">
    <property type="entry name" value="Peptidase_U32_C"/>
</dbReference>
<dbReference type="RefSeq" id="WP_213236569.1">
    <property type="nucleotide sequence ID" value="NZ_JAHBCL010000012.1"/>
</dbReference>
<dbReference type="SUPFAM" id="SSF102114">
    <property type="entry name" value="Radical SAM enzymes"/>
    <property type="match status" value="1"/>
</dbReference>
<evidence type="ECO:0000259" key="4">
    <source>
        <dbReference type="Pfam" id="PF16325"/>
    </source>
</evidence>
<comment type="similarity">
    <text evidence="3">Belongs to the peptidase U32 family.</text>
</comment>
<feature type="domain" description="Peptidase family U32 C-terminal" evidence="4">
    <location>
        <begin position="322"/>
        <end position="404"/>
    </location>
</feature>
<evidence type="ECO:0000256" key="3">
    <source>
        <dbReference type="ARBA" id="ARBA00038374"/>
    </source>
</evidence>
<dbReference type="InterPro" id="IPR001539">
    <property type="entry name" value="Peptidase_U32"/>
</dbReference>